<evidence type="ECO:0000313" key="5">
    <source>
        <dbReference type="EMBL" id="MBS7528362.1"/>
    </source>
</evidence>
<dbReference type="InterPro" id="IPR003594">
    <property type="entry name" value="HATPase_dom"/>
</dbReference>
<keyword evidence="3" id="KW-0812">Transmembrane</keyword>
<dbReference type="InterPro" id="IPR036890">
    <property type="entry name" value="HATPase_C_sf"/>
</dbReference>
<evidence type="ECO:0000313" key="6">
    <source>
        <dbReference type="Proteomes" id="UP000746471"/>
    </source>
</evidence>
<sequence>MDGQLFVSILGTVMELAVFFIAFLFLLDIKKKQYGHMLMIFIGMNIFVLILNHTIPNYASFFYIFAVLFSLKVFTKQNFFKVLFVFVITMVEVMLSELILIPILALLVSNDMIETLLMVSLVNIINFYVMIRYREQLRNLVEKYETKYINFMALNIFIYIFVYKIIWEYDSHIIIDNVEYFGFVMALLMVVNYFIYKEVALISERTKVLMVQDDMRITLDQMINDIRMKQHEYRNHLTTIQGFLDTNDPDNAVEQTRDYLDDIYSYDALDAELLNIDRNIIKAVLFMKRNEAHEKGVDFRFSIFASFKSVHILDYELSTILNNLLNNAFEAVMNQQDKNVELELGYDDELQQHYLQTKNSGKNVNPEHLSKLTDRNFTTKREEKGSHGFGLWNINNIVKKYKGSVYVFFEQDDIVFKVSFE</sequence>
<dbReference type="SMART" id="SM00387">
    <property type="entry name" value="HATPase_c"/>
    <property type="match status" value="1"/>
</dbReference>
<dbReference type="SUPFAM" id="SSF55874">
    <property type="entry name" value="ATPase domain of HSP90 chaperone/DNA topoisomerase II/histidine kinase"/>
    <property type="match status" value="1"/>
</dbReference>
<dbReference type="InterPro" id="IPR032834">
    <property type="entry name" value="NatK-like_C"/>
</dbReference>
<dbReference type="PROSITE" id="PS50109">
    <property type="entry name" value="HIS_KIN"/>
    <property type="match status" value="1"/>
</dbReference>
<evidence type="ECO:0000256" key="3">
    <source>
        <dbReference type="SAM" id="Phobius"/>
    </source>
</evidence>
<feature type="transmembrane region" description="Helical" evidence="3">
    <location>
        <begin position="149"/>
        <end position="166"/>
    </location>
</feature>
<protein>
    <submittedName>
        <fullName evidence="5">GHKL domain-containing protein</fullName>
    </submittedName>
</protein>
<organism evidence="5 6">
    <name type="scientific">Fusibacter paucivorans</name>
    <dbReference type="NCBI Taxonomy" id="76009"/>
    <lineage>
        <taxon>Bacteria</taxon>
        <taxon>Bacillati</taxon>
        <taxon>Bacillota</taxon>
        <taxon>Clostridia</taxon>
        <taxon>Eubacteriales</taxon>
        <taxon>Eubacteriales Family XII. Incertae Sedis</taxon>
        <taxon>Fusibacter</taxon>
    </lineage>
</organism>
<evidence type="ECO:0000256" key="2">
    <source>
        <dbReference type="ARBA" id="ARBA00023012"/>
    </source>
</evidence>
<comment type="caution">
    <text evidence="5">The sequence shown here is derived from an EMBL/GenBank/DDBJ whole genome shotgun (WGS) entry which is preliminary data.</text>
</comment>
<name>A0ABS5PVX3_9FIRM</name>
<dbReference type="EMBL" id="JAHBCL010000038">
    <property type="protein sequence ID" value="MBS7528362.1"/>
    <property type="molecule type" value="Genomic_DNA"/>
</dbReference>
<keyword evidence="3" id="KW-0472">Membrane</keyword>
<dbReference type="InterPro" id="IPR005467">
    <property type="entry name" value="His_kinase_dom"/>
</dbReference>
<dbReference type="Gene3D" id="3.30.565.10">
    <property type="entry name" value="Histidine kinase-like ATPase, C-terminal domain"/>
    <property type="match status" value="1"/>
</dbReference>
<accession>A0ABS5PVX3</accession>
<feature type="transmembrane region" description="Helical" evidence="3">
    <location>
        <begin position="82"/>
        <end position="106"/>
    </location>
</feature>
<feature type="transmembrane region" description="Helical" evidence="3">
    <location>
        <begin position="58"/>
        <end position="75"/>
    </location>
</feature>
<dbReference type="Proteomes" id="UP000746471">
    <property type="component" value="Unassembled WGS sequence"/>
</dbReference>
<feature type="domain" description="Histidine kinase" evidence="4">
    <location>
        <begin position="228"/>
        <end position="421"/>
    </location>
</feature>
<keyword evidence="1" id="KW-0808">Transferase</keyword>
<keyword evidence="1" id="KW-0418">Kinase</keyword>
<evidence type="ECO:0000259" key="4">
    <source>
        <dbReference type="PROSITE" id="PS50109"/>
    </source>
</evidence>
<dbReference type="RefSeq" id="WP_213238222.1">
    <property type="nucleotide sequence ID" value="NZ_JAHBCL010000038.1"/>
</dbReference>
<feature type="transmembrane region" description="Helical" evidence="3">
    <location>
        <begin position="178"/>
        <end position="196"/>
    </location>
</feature>
<feature type="transmembrane region" description="Helical" evidence="3">
    <location>
        <begin position="112"/>
        <end position="129"/>
    </location>
</feature>
<dbReference type="PANTHER" id="PTHR40448">
    <property type="entry name" value="TWO-COMPONENT SENSOR HISTIDINE KINASE"/>
    <property type="match status" value="1"/>
</dbReference>
<reference evidence="5 6" key="1">
    <citation type="submission" date="2021-05" db="EMBL/GenBank/DDBJ databases">
        <title>Fusibacter ferrireducens sp. nov., an anaerobic, sulfur- and Fe-reducing bacterium isolated from the mangrove sediment.</title>
        <authorList>
            <person name="Qiu D."/>
        </authorList>
    </citation>
    <scope>NUCLEOTIDE SEQUENCE [LARGE SCALE GENOMIC DNA]</scope>
    <source>
        <strain evidence="5 6">DSM 12116</strain>
    </source>
</reference>
<dbReference type="Pfam" id="PF14501">
    <property type="entry name" value="HATPase_c_5"/>
    <property type="match status" value="1"/>
</dbReference>
<keyword evidence="2" id="KW-0902">Two-component regulatory system</keyword>
<gene>
    <name evidence="5" type="ORF">KHM83_16860</name>
</gene>
<dbReference type="PANTHER" id="PTHR40448:SF1">
    <property type="entry name" value="TWO-COMPONENT SENSOR HISTIDINE KINASE"/>
    <property type="match status" value="1"/>
</dbReference>
<keyword evidence="3" id="KW-1133">Transmembrane helix</keyword>
<keyword evidence="6" id="KW-1185">Reference proteome</keyword>
<feature type="transmembrane region" description="Helical" evidence="3">
    <location>
        <begin position="6"/>
        <end position="27"/>
    </location>
</feature>
<evidence type="ECO:0000256" key="1">
    <source>
        <dbReference type="ARBA" id="ARBA00022777"/>
    </source>
</evidence>
<proteinExistence type="predicted"/>
<feature type="transmembrane region" description="Helical" evidence="3">
    <location>
        <begin position="34"/>
        <end position="52"/>
    </location>
</feature>